<reference evidence="4 5" key="1">
    <citation type="submission" date="2020-06" db="EMBL/GenBank/DDBJ databases">
        <title>REHAB project genomes.</title>
        <authorList>
            <person name="Shaw L.P."/>
        </authorList>
    </citation>
    <scope>NUCLEOTIDE SEQUENCE [LARGE SCALE GENOMIC DNA]</scope>
    <source>
        <strain evidence="2 5">RHBSTW-00116</strain>
        <strain evidence="4">RHBSTW-00398</strain>
    </source>
</reference>
<dbReference type="AlphaFoldDB" id="A0A7H9FVI0"/>
<keyword evidence="1" id="KW-0732">Signal</keyword>
<feature type="chain" id="PRO_5041570374" description="Lipoprotein" evidence="1">
    <location>
        <begin position="23"/>
        <end position="64"/>
    </location>
</feature>
<evidence type="ECO:0000313" key="4">
    <source>
        <dbReference type="Proteomes" id="UP000510650"/>
    </source>
</evidence>
<dbReference type="Proteomes" id="UP000510650">
    <property type="component" value="Chromosome"/>
</dbReference>
<dbReference type="EMBL" id="CP055538">
    <property type="protein sequence ID" value="QLO15079.1"/>
    <property type="molecule type" value="Genomic_DNA"/>
</dbReference>
<evidence type="ECO:0000313" key="2">
    <source>
        <dbReference type="EMBL" id="MBA8064774.1"/>
    </source>
</evidence>
<organism evidence="2 5">
    <name type="scientific">Citrobacter freundii</name>
    <dbReference type="NCBI Taxonomy" id="546"/>
    <lineage>
        <taxon>Bacteria</taxon>
        <taxon>Pseudomonadati</taxon>
        <taxon>Pseudomonadota</taxon>
        <taxon>Gammaproteobacteria</taxon>
        <taxon>Enterobacterales</taxon>
        <taxon>Enterobacteriaceae</taxon>
        <taxon>Citrobacter</taxon>
        <taxon>Citrobacter freundii complex</taxon>
    </lineage>
</organism>
<evidence type="ECO:0000256" key="1">
    <source>
        <dbReference type="SAM" id="SignalP"/>
    </source>
</evidence>
<proteinExistence type="predicted"/>
<feature type="signal peptide" evidence="1">
    <location>
        <begin position="1"/>
        <end position="22"/>
    </location>
</feature>
<dbReference type="Proteomes" id="UP000591803">
    <property type="component" value="Unassembled WGS sequence"/>
</dbReference>
<dbReference type="PROSITE" id="PS51257">
    <property type="entry name" value="PROKAR_LIPOPROTEIN"/>
    <property type="match status" value="1"/>
</dbReference>
<reference evidence="3" key="2">
    <citation type="journal article" date="2021" name="Microb. Genom.">
        <title>A genomic epidemiological study shows that prevalence of antimicrobial resistance in Enterobacterales is associated with the livestock host, as well as antimicrobial usage.</title>
        <authorList>
            <person name="AbuOun M."/>
            <person name="Jones H."/>
            <person name="Stubberfield E."/>
            <person name="Gilson D."/>
            <person name="Shaw L.P."/>
            <person name="Hubbard A.T.M."/>
            <person name="Chau K.K."/>
            <person name="Sebra R."/>
            <person name="Peto T.E.A."/>
            <person name="Crook D.W."/>
            <person name="Read D.S."/>
            <person name="Gweon H.S."/>
            <person name="Walker A.S."/>
            <person name="Stoesser N."/>
            <person name="Smith R.P."/>
            <person name="Anjum M.F."/>
            <person name="On Behalf Of The Rehab Consortium."/>
        </authorList>
    </citation>
    <scope>NUCLEOTIDE SEQUENCE</scope>
    <source>
        <strain evidence="3">RHBSTW-00398</strain>
    </source>
</reference>
<gene>
    <name evidence="2" type="ORF">HV077_20810</name>
    <name evidence="3" type="ORF">HV183_17395</name>
</gene>
<dbReference type="RefSeq" id="WP_137363053.1">
    <property type="nucleotide sequence ID" value="NZ_CP055538.1"/>
</dbReference>
<dbReference type="EMBL" id="JABXRI010000001">
    <property type="protein sequence ID" value="MBA8064774.1"/>
    <property type="molecule type" value="Genomic_DNA"/>
</dbReference>
<evidence type="ECO:0000313" key="5">
    <source>
        <dbReference type="Proteomes" id="UP000591803"/>
    </source>
</evidence>
<evidence type="ECO:0008006" key="6">
    <source>
        <dbReference type="Google" id="ProtNLM"/>
    </source>
</evidence>
<accession>A0A7H9FVI0</accession>
<evidence type="ECO:0000313" key="3">
    <source>
        <dbReference type="EMBL" id="QLO15079.1"/>
    </source>
</evidence>
<name>A0A7H9FVI0_CITFR</name>
<protein>
    <recommendedName>
        <fullName evidence="6">Lipoprotein</fullName>
    </recommendedName>
</protein>
<sequence length="64" mass="7013">MKKYLPMFVALFLAGCASSSPAPQTHSNDDPLSPMAYQECIQAAMTGNGQAYNEKCDKILKETR</sequence>